<name>A0A3P4B505_9BURK</name>
<proteinExistence type="predicted"/>
<dbReference type="PANTHER" id="PTHR40115">
    <property type="entry name" value="INNER MEMBRANE PROTEIN WITH PEPSY TM HELIX"/>
    <property type="match status" value="1"/>
</dbReference>
<dbReference type="AlphaFoldDB" id="A0A3P4B505"/>
<organism evidence="2 3">
    <name type="scientific">Pigmentiphaga humi</name>
    <dbReference type="NCBI Taxonomy" id="2478468"/>
    <lineage>
        <taxon>Bacteria</taxon>
        <taxon>Pseudomonadati</taxon>
        <taxon>Pseudomonadota</taxon>
        <taxon>Betaproteobacteria</taxon>
        <taxon>Burkholderiales</taxon>
        <taxon>Alcaligenaceae</taxon>
        <taxon>Pigmentiphaga</taxon>
    </lineage>
</organism>
<evidence type="ECO:0000313" key="3">
    <source>
        <dbReference type="Proteomes" id="UP000277294"/>
    </source>
</evidence>
<sequence length="212" mass="23845">MDKQPDRFQEQKRRSFWLKHLHQWHWISSAICLVAMLLFAATGITLNHAAQIEAKPSVVAREGVLPEPLARALAGNRGGDKAPLPPELRAWLGSELAVAVDERDAEWSPDEIYVSLPRPGGDAWVSIELPDGAVRYESTDRGWISYFNDLHKGRNTGEAWKWFLDIFAVACLVFCVTGFFLLHIHARNRPVTWPMVALGVAVPLFLAIVFIH</sequence>
<feature type="transmembrane region" description="Helical" evidence="1">
    <location>
        <begin position="191"/>
        <end position="211"/>
    </location>
</feature>
<evidence type="ECO:0000256" key="1">
    <source>
        <dbReference type="SAM" id="Phobius"/>
    </source>
</evidence>
<accession>A0A3P4B505</accession>
<dbReference type="OrthoDB" id="27171at2"/>
<gene>
    <name evidence="2" type="ORF">PIGHUM_02824</name>
</gene>
<keyword evidence="3" id="KW-1185">Reference proteome</keyword>
<evidence type="ECO:0000313" key="2">
    <source>
        <dbReference type="EMBL" id="VCU70748.1"/>
    </source>
</evidence>
<dbReference type="RefSeq" id="WP_124080217.1">
    <property type="nucleotide sequence ID" value="NZ_UWPJ01000023.1"/>
</dbReference>
<dbReference type="Proteomes" id="UP000277294">
    <property type="component" value="Unassembled WGS sequence"/>
</dbReference>
<protein>
    <submittedName>
        <fullName evidence="2">PepSY-associated TM helix</fullName>
    </submittedName>
</protein>
<dbReference type="InterPro" id="IPR032307">
    <property type="entry name" value="PepSY_TM-like_2"/>
</dbReference>
<dbReference type="PANTHER" id="PTHR40115:SF1">
    <property type="entry name" value="INNER MEMBRANE PROTEIN WITH PEPSY TM HELIX"/>
    <property type="match status" value="1"/>
</dbReference>
<feature type="transmembrane region" description="Helical" evidence="1">
    <location>
        <begin position="24"/>
        <end position="46"/>
    </location>
</feature>
<keyword evidence="1" id="KW-0812">Transmembrane</keyword>
<keyword evidence="1" id="KW-1133">Transmembrane helix</keyword>
<keyword evidence="1" id="KW-0472">Membrane</keyword>
<dbReference type="EMBL" id="UWPJ01000023">
    <property type="protein sequence ID" value="VCU70748.1"/>
    <property type="molecule type" value="Genomic_DNA"/>
</dbReference>
<reference evidence="2 3" key="1">
    <citation type="submission" date="2018-10" db="EMBL/GenBank/DDBJ databases">
        <authorList>
            <person name="Criscuolo A."/>
        </authorList>
    </citation>
    <scope>NUCLEOTIDE SEQUENCE [LARGE SCALE GENOMIC DNA]</scope>
    <source>
        <strain evidence="2">DnA1</strain>
    </source>
</reference>
<feature type="transmembrane region" description="Helical" evidence="1">
    <location>
        <begin position="162"/>
        <end position="185"/>
    </location>
</feature>
<dbReference type="Pfam" id="PF16357">
    <property type="entry name" value="PepSY_TM_like_2"/>
    <property type="match status" value="1"/>
</dbReference>